<accession>A0A5E4CZL3</accession>
<dbReference type="PANTHER" id="PTHR16266">
    <property type="entry name" value="WD REPEAT DOMAIN 9"/>
    <property type="match status" value="1"/>
</dbReference>
<proteinExistence type="predicted"/>
<dbReference type="InterPro" id="IPR052060">
    <property type="entry name" value="Bromo_WD_repeat"/>
</dbReference>
<name>A0A5E4CZL3_MARMO</name>
<dbReference type="PANTHER" id="PTHR16266:SF25">
    <property type="entry name" value="BROMODOMAIN AND WD REPEAT-CONTAINING PROTEIN 3"/>
    <property type="match status" value="1"/>
</dbReference>
<feature type="non-terminal residue" evidence="1">
    <location>
        <position position="1"/>
    </location>
</feature>
<comment type="caution">
    <text evidence="1">The sequence shown here is derived from an EMBL/GenBank/DDBJ whole genome shotgun (WGS) entry which is preliminary data.</text>
</comment>
<dbReference type="GO" id="GO:0006357">
    <property type="term" value="P:regulation of transcription by RNA polymerase II"/>
    <property type="evidence" value="ECO:0007669"/>
    <property type="project" value="TreeGrafter"/>
</dbReference>
<keyword evidence="2" id="KW-1185">Reference proteome</keyword>
<sequence>NITSARQLTGCSRFSHIFPSSAYQHIKMHKRILGHLSSVYCVAFDRSGRRIFT</sequence>
<dbReference type="GO" id="GO:0007010">
    <property type="term" value="P:cytoskeleton organization"/>
    <property type="evidence" value="ECO:0007669"/>
    <property type="project" value="TreeGrafter"/>
</dbReference>
<dbReference type="GO" id="GO:0008360">
    <property type="term" value="P:regulation of cell shape"/>
    <property type="evidence" value="ECO:0007669"/>
    <property type="project" value="TreeGrafter"/>
</dbReference>
<evidence type="ECO:0000313" key="2">
    <source>
        <dbReference type="Proteomes" id="UP000335636"/>
    </source>
</evidence>
<feature type="non-terminal residue" evidence="1">
    <location>
        <position position="53"/>
    </location>
</feature>
<organism evidence="1 2">
    <name type="scientific">Marmota monax</name>
    <name type="common">Woodchuck</name>
    <dbReference type="NCBI Taxonomy" id="9995"/>
    <lineage>
        <taxon>Eukaryota</taxon>
        <taxon>Metazoa</taxon>
        <taxon>Chordata</taxon>
        <taxon>Craniata</taxon>
        <taxon>Vertebrata</taxon>
        <taxon>Euteleostomi</taxon>
        <taxon>Mammalia</taxon>
        <taxon>Eutheria</taxon>
        <taxon>Euarchontoglires</taxon>
        <taxon>Glires</taxon>
        <taxon>Rodentia</taxon>
        <taxon>Sciuromorpha</taxon>
        <taxon>Sciuridae</taxon>
        <taxon>Xerinae</taxon>
        <taxon>Marmotini</taxon>
        <taxon>Marmota</taxon>
    </lineage>
</organism>
<dbReference type="AlphaFoldDB" id="A0A5E4CZL3"/>
<protein>
    <submittedName>
        <fullName evidence="1">Uncharacterized protein</fullName>
    </submittedName>
</protein>
<reference evidence="1" key="1">
    <citation type="submission" date="2019-04" db="EMBL/GenBank/DDBJ databases">
        <authorList>
            <person name="Alioto T."/>
            <person name="Alioto T."/>
        </authorList>
    </citation>
    <scope>NUCLEOTIDE SEQUENCE [LARGE SCALE GENOMIC DNA]</scope>
</reference>
<dbReference type="EMBL" id="CABDUW010002353">
    <property type="protein sequence ID" value="VTJ86469.1"/>
    <property type="molecule type" value="Genomic_DNA"/>
</dbReference>
<dbReference type="Proteomes" id="UP000335636">
    <property type="component" value="Unassembled WGS sequence"/>
</dbReference>
<evidence type="ECO:0000313" key="1">
    <source>
        <dbReference type="EMBL" id="VTJ86469.1"/>
    </source>
</evidence>
<dbReference type="GO" id="GO:0005634">
    <property type="term" value="C:nucleus"/>
    <property type="evidence" value="ECO:0007669"/>
    <property type="project" value="TreeGrafter"/>
</dbReference>
<gene>
    <name evidence="1" type="ORF">MONAX_5E014591</name>
</gene>